<sequence length="40" mass="4697">MKHLKKVLLFRVGFAEKVSLMEKFFMSVLVCGEKYQNSET</sequence>
<dbReference type="Proteomes" id="UP000247584">
    <property type="component" value="Unassembled WGS sequence"/>
</dbReference>
<dbReference type="EMBL" id="QJSY01000003">
    <property type="protein sequence ID" value="PYE60484.1"/>
    <property type="molecule type" value="Genomic_DNA"/>
</dbReference>
<organism evidence="1 2">
    <name type="scientific">Shewanella chilikensis</name>
    <dbReference type="NCBI Taxonomy" id="558541"/>
    <lineage>
        <taxon>Bacteria</taxon>
        <taxon>Pseudomonadati</taxon>
        <taxon>Pseudomonadota</taxon>
        <taxon>Gammaproteobacteria</taxon>
        <taxon>Alteromonadales</taxon>
        <taxon>Shewanellaceae</taxon>
        <taxon>Shewanella</taxon>
    </lineage>
</organism>
<reference evidence="1 2" key="1">
    <citation type="submission" date="2018-06" db="EMBL/GenBank/DDBJ databases">
        <title>Genomic Encyclopedia of Type Strains, Phase III (KMG-III): the genomes of soil and plant-associated and newly described type strains.</title>
        <authorList>
            <person name="Whitman W."/>
        </authorList>
    </citation>
    <scope>NUCLEOTIDE SEQUENCE [LARGE SCALE GENOMIC DNA]</scope>
    <source>
        <strain evidence="1 2">JC5</strain>
    </source>
</reference>
<keyword evidence="2" id="KW-1185">Reference proteome</keyword>
<gene>
    <name evidence="1" type="ORF">C8J23_10397</name>
</gene>
<accession>A0ABX5PS37</accession>
<comment type="caution">
    <text evidence="1">The sequence shown here is derived from an EMBL/GenBank/DDBJ whole genome shotgun (WGS) entry which is preliminary data.</text>
</comment>
<evidence type="ECO:0000313" key="2">
    <source>
        <dbReference type="Proteomes" id="UP000247584"/>
    </source>
</evidence>
<evidence type="ECO:0000313" key="1">
    <source>
        <dbReference type="EMBL" id="PYE60484.1"/>
    </source>
</evidence>
<proteinExistence type="predicted"/>
<protein>
    <submittedName>
        <fullName evidence="1">Uncharacterized protein</fullName>
    </submittedName>
</protein>
<name>A0ABX5PS37_9GAMM</name>